<reference evidence="2" key="1">
    <citation type="journal article" date="2020" name="Stud. Mycol.">
        <title>101 Dothideomycetes genomes: A test case for predicting lifestyles and emergence of pathogens.</title>
        <authorList>
            <person name="Haridas S."/>
            <person name="Albert R."/>
            <person name="Binder M."/>
            <person name="Bloem J."/>
            <person name="LaButti K."/>
            <person name="Salamov A."/>
            <person name="Andreopoulos B."/>
            <person name="Baker S."/>
            <person name="Barry K."/>
            <person name="Bills G."/>
            <person name="Bluhm B."/>
            <person name="Cannon C."/>
            <person name="Castanera R."/>
            <person name="Culley D."/>
            <person name="Daum C."/>
            <person name="Ezra D."/>
            <person name="Gonzalez J."/>
            <person name="Henrissat B."/>
            <person name="Kuo A."/>
            <person name="Liang C."/>
            <person name="Lipzen A."/>
            <person name="Lutzoni F."/>
            <person name="Magnuson J."/>
            <person name="Mondo S."/>
            <person name="Nolan M."/>
            <person name="Ohm R."/>
            <person name="Pangilinan J."/>
            <person name="Park H.-J."/>
            <person name="Ramirez L."/>
            <person name="Alfaro M."/>
            <person name="Sun H."/>
            <person name="Tritt A."/>
            <person name="Yoshinaga Y."/>
            <person name="Zwiers L.-H."/>
            <person name="Turgeon B."/>
            <person name="Goodwin S."/>
            <person name="Spatafora J."/>
            <person name="Crous P."/>
            <person name="Grigoriev I."/>
        </authorList>
    </citation>
    <scope>NUCLEOTIDE SEQUENCE [LARGE SCALE GENOMIC DNA]</scope>
    <source>
        <strain evidence="2">CBS 304.66</strain>
    </source>
</reference>
<dbReference type="EMBL" id="ML986589">
    <property type="protein sequence ID" value="KAF2267791.1"/>
    <property type="molecule type" value="Genomic_DNA"/>
</dbReference>
<sequence length="283" mass="30923">MSGAQSQQQDASEEGRYFWRTGAISLLAASAREAAIALCFLFLPVTRSTQLGASAIGKLTLSTWDSFPQAPSSLPRALILRPAPSRSLAVMIRIIIARLQPGPLAQAGVGSHSGLRLAIILPSGSALETSLFDPLPRYWPCLWPPGRHVTHLTPAAVTLVEPSSGLRWDATSGREALCHIIFQCQLSETEPSLPFPFSDRSHYDIAKHCSRDRRELPLAHPRKWKYSTYVSARVRLFAATACRCWDDDVEPVSRTSTTSALCCVVLSNGVRDGKRPVSLTGFE</sequence>
<dbReference type="Proteomes" id="UP000800093">
    <property type="component" value="Unassembled WGS sequence"/>
</dbReference>
<gene>
    <name evidence="1" type="ORF">CC78DRAFT_576801</name>
</gene>
<evidence type="ECO:0000313" key="1">
    <source>
        <dbReference type="EMBL" id="KAF2267791.1"/>
    </source>
</evidence>
<keyword evidence="2" id="KW-1185">Reference proteome</keyword>
<accession>A0A9P4N923</accession>
<dbReference type="AlphaFoldDB" id="A0A9P4N923"/>
<evidence type="ECO:0000313" key="2">
    <source>
        <dbReference type="Proteomes" id="UP000800093"/>
    </source>
</evidence>
<proteinExistence type="predicted"/>
<comment type="caution">
    <text evidence="1">The sequence shown here is derived from an EMBL/GenBank/DDBJ whole genome shotgun (WGS) entry which is preliminary data.</text>
</comment>
<name>A0A9P4N923_9PLEO</name>
<protein>
    <submittedName>
        <fullName evidence="1">Uncharacterized protein</fullName>
    </submittedName>
</protein>
<organism evidence="1 2">
    <name type="scientific">Lojkania enalia</name>
    <dbReference type="NCBI Taxonomy" id="147567"/>
    <lineage>
        <taxon>Eukaryota</taxon>
        <taxon>Fungi</taxon>
        <taxon>Dikarya</taxon>
        <taxon>Ascomycota</taxon>
        <taxon>Pezizomycotina</taxon>
        <taxon>Dothideomycetes</taxon>
        <taxon>Pleosporomycetidae</taxon>
        <taxon>Pleosporales</taxon>
        <taxon>Pleosporales incertae sedis</taxon>
        <taxon>Lojkania</taxon>
    </lineage>
</organism>